<keyword evidence="4" id="KW-1185">Reference proteome</keyword>
<evidence type="ECO:0000313" key="3">
    <source>
        <dbReference type="EMBL" id="MEJ8815193.1"/>
    </source>
</evidence>
<evidence type="ECO:0000256" key="2">
    <source>
        <dbReference type="SAM" id="MobiDB-lite"/>
    </source>
</evidence>
<name>A0ABU8VNH1_9BURK</name>
<dbReference type="Proteomes" id="UP001365846">
    <property type="component" value="Unassembled WGS sequence"/>
</dbReference>
<comment type="caution">
    <text evidence="3">The sequence shown here is derived from an EMBL/GenBank/DDBJ whole genome shotgun (WGS) entry which is preliminary data.</text>
</comment>
<accession>A0ABU8VNH1</accession>
<evidence type="ECO:0000313" key="4">
    <source>
        <dbReference type="Proteomes" id="UP001365846"/>
    </source>
</evidence>
<evidence type="ECO:0000256" key="1">
    <source>
        <dbReference type="SAM" id="Coils"/>
    </source>
</evidence>
<protein>
    <submittedName>
        <fullName evidence="3">Uncharacterized protein</fullName>
    </submittedName>
</protein>
<dbReference type="RefSeq" id="WP_340360410.1">
    <property type="nucleotide sequence ID" value="NZ_JBBKZU010000018.1"/>
</dbReference>
<gene>
    <name evidence="3" type="ORF">WKW77_29270</name>
</gene>
<feature type="region of interest" description="Disordered" evidence="2">
    <location>
        <begin position="93"/>
        <end position="133"/>
    </location>
</feature>
<proteinExistence type="predicted"/>
<dbReference type="EMBL" id="JBBKZU010000018">
    <property type="protein sequence ID" value="MEJ8815193.1"/>
    <property type="molecule type" value="Genomic_DNA"/>
</dbReference>
<feature type="coiled-coil region" evidence="1">
    <location>
        <begin position="20"/>
        <end position="89"/>
    </location>
</feature>
<reference evidence="3 4" key="1">
    <citation type="submission" date="2024-03" db="EMBL/GenBank/DDBJ databases">
        <title>Novel species of the genus Variovorax.</title>
        <authorList>
            <person name="Liu Q."/>
            <person name="Xin Y.-H."/>
        </authorList>
    </citation>
    <scope>NUCLEOTIDE SEQUENCE [LARGE SCALE GENOMIC DNA]</scope>
    <source>
        <strain evidence="3 4">KACC 18899</strain>
    </source>
</reference>
<sequence>MLEEVDRARQLVKQLDAGGAKEQQRRIQSEEAAAQTLEAGRRMLRETQQAAQQVERELRDRLADQASLLAQAQSQASTLQQRLDDVERHLSEEKTVHEATRGLLAGALAVPSAGKPPPKTAARRGKASSPQRE</sequence>
<keyword evidence="1" id="KW-0175">Coiled coil</keyword>
<organism evidence="3 4">
    <name type="scientific">Variovorax ureilyticus</name>
    <dbReference type="NCBI Taxonomy" id="1836198"/>
    <lineage>
        <taxon>Bacteria</taxon>
        <taxon>Pseudomonadati</taxon>
        <taxon>Pseudomonadota</taxon>
        <taxon>Betaproteobacteria</taxon>
        <taxon>Burkholderiales</taxon>
        <taxon>Comamonadaceae</taxon>
        <taxon>Variovorax</taxon>
    </lineage>
</organism>